<feature type="domain" description="Spore coat protein U/FanG" evidence="2">
    <location>
        <begin position="27"/>
        <end position="170"/>
    </location>
</feature>
<accession>A0A5Q4ZSG3</accession>
<dbReference type="EMBL" id="LR699554">
    <property type="protein sequence ID" value="VVD34390.1"/>
    <property type="molecule type" value="Genomic_DNA"/>
</dbReference>
<dbReference type="InterPro" id="IPR053167">
    <property type="entry name" value="Spore_coat_component"/>
</dbReference>
<evidence type="ECO:0000313" key="4">
    <source>
        <dbReference type="Proteomes" id="UP000325811"/>
    </source>
</evidence>
<dbReference type="KEGG" id="pdio:PDMSB3_3106.1"/>
<evidence type="ECO:0000313" key="3">
    <source>
        <dbReference type="EMBL" id="VVD34390.1"/>
    </source>
</evidence>
<evidence type="ECO:0000256" key="1">
    <source>
        <dbReference type="SAM" id="SignalP"/>
    </source>
</evidence>
<feature type="signal peptide" evidence="1">
    <location>
        <begin position="1"/>
        <end position="23"/>
    </location>
</feature>
<dbReference type="Proteomes" id="UP000325811">
    <property type="component" value="Chromosome II"/>
</dbReference>
<evidence type="ECO:0000259" key="2">
    <source>
        <dbReference type="Pfam" id="PF05229"/>
    </source>
</evidence>
<dbReference type="AlphaFoldDB" id="A0A5Q4ZSG3"/>
<gene>
    <name evidence="3" type="ORF">PDMSB3_3106</name>
</gene>
<dbReference type="PANTHER" id="PTHR37089">
    <property type="entry name" value="PROTEIN U-RELATED"/>
    <property type="match status" value="1"/>
</dbReference>
<organism evidence="3 4">
    <name type="scientific">Paraburkholderia dioscoreae</name>
    <dbReference type="NCBI Taxonomy" id="2604047"/>
    <lineage>
        <taxon>Bacteria</taxon>
        <taxon>Pseudomonadati</taxon>
        <taxon>Pseudomonadota</taxon>
        <taxon>Betaproteobacteria</taxon>
        <taxon>Burkholderiales</taxon>
        <taxon>Burkholderiaceae</taxon>
        <taxon>Paraburkholderia</taxon>
    </lineage>
</organism>
<dbReference type="RefSeq" id="WP_007178399.1">
    <property type="nucleotide sequence ID" value="NZ_LR699554.1"/>
</dbReference>
<sequence>MNTFKLKTLVFAAAMVGSASAMAAGNATATLTNTATIVASCTLGATGFTNTYDPVTANATAPVRDATASVTYTCTNGGTGALIALDGGNHETGTSAVPLRHLAGATNTTDLLAYNLYQEPTYTTPWGYTAAAELAAIEDGVQHVLTVYTEIPAGQSLLHVDTYSDTVTATITF</sequence>
<keyword evidence="1" id="KW-0732">Signal</keyword>
<dbReference type="PANTHER" id="PTHR37089:SF3">
    <property type="entry name" value="EXPORTED PROTEIN"/>
    <property type="match status" value="1"/>
</dbReference>
<dbReference type="SMART" id="SM00972">
    <property type="entry name" value="SCPU"/>
    <property type="match status" value="1"/>
</dbReference>
<dbReference type="Pfam" id="PF05229">
    <property type="entry name" value="SCPU"/>
    <property type="match status" value="1"/>
</dbReference>
<feature type="chain" id="PRO_5024832097" evidence="1">
    <location>
        <begin position="24"/>
        <end position="173"/>
    </location>
</feature>
<proteinExistence type="predicted"/>
<name>A0A5Q4ZSG3_9BURK</name>
<dbReference type="InterPro" id="IPR007893">
    <property type="entry name" value="Spore_coat_U/FanG"/>
</dbReference>
<keyword evidence="4" id="KW-1185">Reference proteome</keyword>
<reference evidence="3 4" key="1">
    <citation type="submission" date="2019-08" db="EMBL/GenBank/DDBJ databases">
        <authorList>
            <person name="Herpell B J."/>
        </authorList>
    </citation>
    <scope>NUCLEOTIDE SEQUENCE [LARGE SCALE GENOMIC DNA]</scope>
    <source>
        <strain evidence="4">Msb3</strain>
    </source>
</reference>
<protein>
    <submittedName>
        <fullName evidence="3">Sigma-fimbriae tip adhesin</fullName>
    </submittedName>
</protein>